<dbReference type="RefSeq" id="WP_345040692.1">
    <property type="nucleotide sequence ID" value="NZ_BAABBA010000009.1"/>
</dbReference>
<dbReference type="PIRSF" id="PIRSF002741">
    <property type="entry name" value="MppA"/>
    <property type="match status" value="1"/>
</dbReference>
<dbReference type="EMBL" id="BAABBA010000009">
    <property type="protein sequence ID" value="GAA4287704.1"/>
    <property type="molecule type" value="Genomic_DNA"/>
</dbReference>
<name>A0ABP8EUM8_9MICO</name>
<organism evidence="5 6">
    <name type="scientific">Georgenia daeguensis</name>
    <dbReference type="NCBI Taxonomy" id="908355"/>
    <lineage>
        <taxon>Bacteria</taxon>
        <taxon>Bacillati</taxon>
        <taxon>Actinomycetota</taxon>
        <taxon>Actinomycetes</taxon>
        <taxon>Micrococcales</taxon>
        <taxon>Bogoriellaceae</taxon>
        <taxon>Georgenia</taxon>
    </lineage>
</organism>
<dbReference type="PANTHER" id="PTHR30290">
    <property type="entry name" value="PERIPLASMIC BINDING COMPONENT OF ABC TRANSPORTER"/>
    <property type="match status" value="1"/>
</dbReference>
<feature type="domain" description="Solute-binding protein family 5" evidence="4">
    <location>
        <begin position="85"/>
        <end position="415"/>
    </location>
</feature>
<dbReference type="InterPro" id="IPR030678">
    <property type="entry name" value="Peptide/Ni-bd"/>
</dbReference>
<dbReference type="Proteomes" id="UP001499841">
    <property type="component" value="Unassembled WGS sequence"/>
</dbReference>
<feature type="compositionally biased region" description="Basic and acidic residues" evidence="2">
    <location>
        <begin position="122"/>
        <end position="131"/>
    </location>
</feature>
<feature type="chain" id="PRO_5045352895" evidence="3">
    <location>
        <begin position="22"/>
        <end position="504"/>
    </location>
</feature>
<feature type="signal peptide" evidence="3">
    <location>
        <begin position="1"/>
        <end position="21"/>
    </location>
</feature>
<keyword evidence="1 3" id="KW-0732">Signal</keyword>
<dbReference type="CDD" id="cd08494">
    <property type="entry name" value="PBP2_NikA_DppA_OppA_like_6"/>
    <property type="match status" value="1"/>
</dbReference>
<evidence type="ECO:0000256" key="1">
    <source>
        <dbReference type="ARBA" id="ARBA00022729"/>
    </source>
</evidence>
<protein>
    <submittedName>
        <fullName evidence="5">ABC transporter substrate-binding protein</fullName>
    </submittedName>
</protein>
<evidence type="ECO:0000259" key="4">
    <source>
        <dbReference type="Pfam" id="PF00496"/>
    </source>
</evidence>
<dbReference type="PROSITE" id="PS51257">
    <property type="entry name" value="PROKAR_LIPOPROTEIN"/>
    <property type="match status" value="1"/>
</dbReference>
<feature type="region of interest" description="Disordered" evidence="2">
    <location>
        <begin position="122"/>
        <end position="146"/>
    </location>
</feature>
<evidence type="ECO:0000313" key="5">
    <source>
        <dbReference type="EMBL" id="GAA4287704.1"/>
    </source>
</evidence>
<dbReference type="InterPro" id="IPR000914">
    <property type="entry name" value="SBP_5_dom"/>
</dbReference>
<dbReference type="Pfam" id="PF00496">
    <property type="entry name" value="SBP_bac_5"/>
    <property type="match status" value="1"/>
</dbReference>
<sequence>MRRPRSLTAAAALFAAMSLVAACGSSGESGDTSTGEASTDAVIRVGSIYEPQNLSNVDGGGQGVTEALNGNVYESLFRLTDDGELENLLAEDYSISPDGLTYTVTLREGVAFHSGRPVTSEDVKSSVERVTAESSQSARKSSFEPLASIETPDERTVVFTLATPSISFPYNLSYVWIVNTEAGDLKTEEDGTGPYTVGDWTRGSSLTLNRWDEYWGEPAANAEVVFQYFTDASAMGNALLTNEVDVLTSVQSPDALAQFEDNPDYTIAEGTSTTKELLAFNDRVAPFDDVQVRKAVYSAIDREKLLSSIWGDYGTLIGSMVPPTDPWYEDLTDVNPYDPALAEKLLAEAGHPDGFSFTLDTPTYDPHPTVAEFVQSELAKVGVTVEINPISADEWYTKVFQERDFEATLQEHVNDRDVVWYGDPDFYWGYDNPQVTAWVQEAEQAKTPEEQTEKLLQVNRQIAEDAASAWLYLYPQIVVSSSDVTGYPVNGLNSQFFVYDITKG</sequence>
<keyword evidence="6" id="KW-1185">Reference proteome</keyword>
<evidence type="ECO:0000256" key="3">
    <source>
        <dbReference type="SAM" id="SignalP"/>
    </source>
</evidence>
<evidence type="ECO:0000313" key="6">
    <source>
        <dbReference type="Proteomes" id="UP001499841"/>
    </source>
</evidence>
<comment type="caution">
    <text evidence="5">The sequence shown here is derived from an EMBL/GenBank/DDBJ whole genome shotgun (WGS) entry which is preliminary data.</text>
</comment>
<dbReference type="InterPro" id="IPR039424">
    <property type="entry name" value="SBP_5"/>
</dbReference>
<dbReference type="PANTHER" id="PTHR30290:SF38">
    <property type="entry name" value="D,D-DIPEPTIDE-BINDING PERIPLASMIC PROTEIN DDPA-RELATED"/>
    <property type="match status" value="1"/>
</dbReference>
<dbReference type="SUPFAM" id="SSF53850">
    <property type="entry name" value="Periplasmic binding protein-like II"/>
    <property type="match status" value="1"/>
</dbReference>
<dbReference type="Gene3D" id="3.10.105.10">
    <property type="entry name" value="Dipeptide-binding Protein, Domain 3"/>
    <property type="match status" value="1"/>
</dbReference>
<evidence type="ECO:0000256" key="2">
    <source>
        <dbReference type="SAM" id="MobiDB-lite"/>
    </source>
</evidence>
<dbReference type="Gene3D" id="3.40.190.10">
    <property type="entry name" value="Periplasmic binding protein-like II"/>
    <property type="match status" value="1"/>
</dbReference>
<reference evidence="6" key="1">
    <citation type="journal article" date="2019" name="Int. J. Syst. Evol. Microbiol.">
        <title>The Global Catalogue of Microorganisms (GCM) 10K type strain sequencing project: providing services to taxonomists for standard genome sequencing and annotation.</title>
        <authorList>
            <consortium name="The Broad Institute Genomics Platform"/>
            <consortium name="The Broad Institute Genome Sequencing Center for Infectious Disease"/>
            <person name="Wu L."/>
            <person name="Ma J."/>
        </authorList>
    </citation>
    <scope>NUCLEOTIDE SEQUENCE [LARGE SCALE GENOMIC DNA]</scope>
    <source>
        <strain evidence="6">JCM 17459</strain>
    </source>
</reference>
<gene>
    <name evidence="5" type="ORF">GCM10022262_20630</name>
</gene>
<dbReference type="Gene3D" id="3.90.76.10">
    <property type="entry name" value="Dipeptide-binding Protein, Domain 1"/>
    <property type="match status" value="1"/>
</dbReference>
<accession>A0ABP8EUM8</accession>
<proteinExistence type="predicted"/>